<keyword evidence="3" id="KW-1003">Cell membrane</keyword>
<feature type="transmembrane region" description="Helical" evidence="8">
    <location>
        <begin position="31"/>
        <end position="49"/>
    </location>
</feature>
<keyword evidence="4 8" id="KW-0812">Transmembrane</keyword>
<feature type="transmembrane region" description="Helical" evidence="8">
    <location>
        <begin position="217"/>
        <end position="238"/>
    </location>
</feature>
<evidence type="ECO:0000256" key="1">
    <source>
        <dbReference type="ARBA" id="ARBA00004651"/>
    </source>
</evidence>
<feature type="transmembrane region" description="Helical" evidence="8">
    <location>
        <begin position="140"/>
        <end position="162"/>
    </location>
</feature>
<name>A0A0R1TT26_9LACO</name>
<dbReference type="FunFam" id="1.20.1740.10:FF:000001">
    <property type="entry name" value="Amino acid permease"/>
    <property type="match status" value="1"/>
</dbReference>
<evidence type="ECO:0000259" key="9">
    <source>
        <dbReference type="Pfam" id="PF00324"/>
    </source>
</evidence>
<evidence type="ECO:0000256" key="8">
    <source>
        <dbReference type="SAM" id="Phobius"/>
    </source>
</evidence>
<dbReference type="PANTHER" id="PTHR43495">
    <property type="entry name" value="GABA PERMEASE"/>
    <property type="match status" value="1"/>
</dbReference>
<dbReference type="EMBL" id="AZFH01000036">
    <property type="protein sequence ID" value="KRL81509.1"/>
    <property type="molecule type" value="Genomic_DNA"/>
</dbReference>
<keyword evidence="2" id="KW-0813">Transport</keyword>
<comment type="caution">
    <text evidence="10">The sequence shown here is derived from an EMBL/GenBank/DDBJ whole genome shotgun (WGS) entry which is preliminary data.</text>
</comment>
<dbReference type="PIRSF" id="PIRSF006060">
    <property type="entry name" value="AA_transporter"/>
    <property type="match status" value="1"/>
</dbReference>
<evidence type="ECO:0000256" key="7">
    <source>
        <dbReference type="ARBA" id="ARBA00023136"/>
    </source>
</evidence>
<dbReference type="AlphaFoldDB" id="A0A0R1TT26"/>
<comment type="subcellular location">
    <subcellularLocation>
        <location evidence="1">Cell membrane</location>
        <topology evidence="1">Multi-pass membrane protein</topology>
    </subcellularLocation>
</comment>
<feature type="transmembrane region" description="Helical" evidence="8">
    <location>
        <begin position="55"/>
        <end position="77"/>
    </location>
</feature>
<feature type="domain" description="Amino acid permease/ SLC12A" evidence="9">
    <location>
        <begin position="31"/>
        <end position="462"/>
    </location>
</feature>
<dbReference type="GO" id="GO:0006865">
    <property type="term" value="P:amino acid transport"/>
    <property type="evidence" value="ECO:0007669"/>
    <property type="project" value="UniProtKB-KW"/>
</dbReference>
<dbReference type="Proteomes" id="UP000051048">
    <property type="component" value="Unassembled WGS sequence"/>
</dbReference>
<dbReference type="PROSITE" id="PS00218">
    <property type="entry name" value="AMINO_ACID_PERMEASE_1"/>
    <property type="match status" value="1"/>
</dbReference>
<dbReference type="PANTHER" id="PTHR43495:SF2">
    <property type="entry name" value="D-SERINE_D-ALANINE_GLYCINE TRANSPORTER"/>
    <property type="match status" value="1"/>
</dbReference>
<dbReference type="STRING" id="1423740.FC36_GL001713"/>
<proteinExistence type="predicted"/>
<evidence type="ECO:0000256" key="2">
    <source>
        <dbReference type="ARBA" id="ARBA00022448"/>
    </source>
</evidence>
<sequence length="468" mass="51946">MWIEYVTFKGDNMTEKSKTKKGYQRGLKSRHIQLIALGGTIGTGLFLGSGKSIHLAGPSIILAYLLTGGVCFLLMRAMGELLLSDLESHSFIDFIARYLGQDIGVVAGWTYWICWITIAMADVTATGMYMQYWFPQMPRWLTGLIVILIMLLLNMIAVGLFGETEFWFALIKVVAILILIAIGIVLVMMHYPTPHGHASINNLFQNGGFFPKGFKGFFMSFQMVTFGFIGIETIGVMASETQDPKRVIPKAINEIPARIILFYVGSLTALMCIYPWNQISMSQSPFVQVFQDIGILAAAGIINFVVFTAAASAVNSSLFTTGRMMFTLNYRRKGKFAKQMSTLSKTSVPANGLIFSAVIIAVTVLMEVVVPSASTVFTFISSVATTCFLFIWGAIMVAHLRYRRELKQKQETVGKFRLPLYPLANYLVIAFLIMVGIVMCLEKTTLVALVAAMIWFVVSFILVKVKKV</sequence>
<keyword evidence="6 8" id="KW-1133">Transmembrane helix</keyword>
<dbReference type="InterPro" id="IPR004840">
    <property type="entry name" value="Amino_acid_permease_CS"/>
</dbReference>
<feature type="transmembrane region" description="Helical" evidence="8">
    <location>
        <begin position="420"/>
        <end position="439"/>
    </location>
</feature>
<accession>A0A0R1TT26</accession>
<feature type="transmembrane region" description="Helical" evidence="8">
    <location>
        <begin position="347"/>
        <end position="370"/>
    </location>
</feature>
<protein>
    <submittedName>
        <fullName evidence="10">APC family amino acid transporter</fullName>
    </submittedName>
</protein>
<dbReference type="InterPro" id="IPR004841">
    <property type="entry name" value="AA-permease/SLC12A_dom"/>
</dbReference>
<feature type="transmembrane region" description="Helical" evidence="8">
    <location>
        <begin position="296"/>
        <end position="326"/>
    </location>
</feature>
<feature type="transmembrane region" description="Helical" evidence="8">
    <location>
        <begin position="376"/>
        <end position="400"/>
    </location>
</feature>
<feature type="transmembrane region" description="Helical" evidence="8">
    <location>
        <begin position="169"/>
        <end position="191"/>
    </location>
</feature>
<dbReference type="Pfam" id="PF00324">
    <property type="entry name" value="AA_permease"/>
    <property type="match status" value="1"/>
</dbReference>
<dbReference type="PATRIC" id="fig|1423740.3.peg.1847"/>
<dbReference type="Gene3D" id="1.20.1740.10">
    <property type="entry name" value="Amino acid/polyamine transporter I"/>
    <property type="match status" value="1"/>
</dbReference>
<feature type="transmembrane region" description="Helical" evidence="8">
    <location>
        <begin position="98"/>
        <end position="120"/>
    </location>
</feature>
<reference evidence="10 11" key="1">
    <citation type="journal article" date="2015" name="Genome Announc.">
        <title>Expanding the biotechnology potential of lactobacilli through comparative genomics of 213 strains and associated genera.</title>
        <authorList>
            <person name="Sun Z."/>
            <person name="Harris H.M."/>
            <person name="McCann A."/>
            <person name="Guo C."/>
            <person name="Argimon S."/>
            <person name="Zhang W."/>
            <person name="Yang X."/>
            <person name="Jeffery I.B."/>
            <person name="Cooney J.C."/>
            <person name="Kagawa T.F."/>
            <person name="Liu W."/>
            <person name="Song Y."/>
            <person name="Salvetti E."/>
            <person name="Wrobel A."/>
            <person name="Rasinkangas P."/>
            <person name="Parkhill J."/>
            <person name="Rea M.C."/>
            <person name="O'Sullivan O."/>
            <person name="Ritari J."/>
            <person name="Douillard F.P."/>
            <person name="Paul Ross R."/>
            <person name="Yang R."/>
            <person name="Briner A.E."/>
            <person name="Felis G.E."/>
            <person name="de Vos W.M."/>
            <person name="Barrangou R."/>
            <person name="Klaenhammer T.R."/>
            <person name="Caufield P.W."/>
            <person name="Cui Y."/>
            <person name="Zhang H."/>
            <person name="O'Toole P.W."/>
        </authorList>
    </citation>
    <scope>NUCLEOTIDE SEQUENCE [LARGE SCALE GENOMIC DNA]</scope>
    <source>
        <strain evidence="10 11">DSM 15833</strain>
    </source>
</reference>
<keyword evidence="7 8" id="KW-0472">Membrane</keyword>
<feature type="transmembrane region" description="Helical" evidence="8">
    <location>
        <begin position="259"/>
        <end position="276"/>
    </location>
</feature>
<organism evidence="10 11">
    <name type="scientific">Ligilactobacillus equi DSM 15833 = JCM 10991</name>
    <dbReference type="NCBI Taxonomy" id="1423740"/>
    <lineage>
        <taxon>Bacteria</taxon>
        <taxon>Bacillati</taxon>
        <taxon>Bacillota</taxon>
        <taxon>Bacilli</taxon>
        <taxon>Lactobacillales</taxon>
        <taxon>Lactobacillaceae</taxon>
        <taxon>Ligilactobacillus</taxon>
    </lineage>
</organism>
<dbReference type="GO" id="GO:0055085">
    <property type="term" value="P:transmembrane transport"/>
    <property type="evidence" value="ECO:0007669"/>
    <property type="project" value="InterPro"/>
</dbReference>
<evidence type="ECO:0000256" key="3">
    <source>
        <dbReference type="ARBA" id="ARBA00022475"/>
    </source>
</evidence>
<gene>
    <name evidence="10" type="ORF">FC36_GL001713</name>
</gene>
<keyword evidence="5" id="KW-0029">Amino-acid transport</keyword>
<evidence type="ECO:0000256" key="6">
    <source>
        <dbReference type="ARBA" id="ARBA00022989"/>
    </source>
</evidence>
<evidence type="ECO:0000256" key="4">
    <source>
        <dbReference type="ARBA" id="ARBA00022692"/>
    </source>
</evidence>
<evidence type="ECO:0000256" key="5">
    <source>
        <dbReference type="ARBA" id="ARBA00022970"/>
    </source>
</evidence>
<dbReference type="GO" id="GO:0005886">
    <property type="term" value="C:plasma membrane"/>
    <property type="evidence" value="ECO:0007669"/>
    <property type="project" value="UniProtKB-SubCell"/>
</dbReference>
<evidence type="ECO:0000313" key="10">
    <source>
        <dbReference type="EMBL" id="KRL81509.1"/>
    </source>
</evidence>
<feature type="transmembrane region" description="Helical" evidence="8">
    <location>
        <begin position="445"/>
        <end position="463"/>
    </location>
</feature>
<evidence type="ECO:0000313" key="11">
    <source>
        <dbReference type="Proteomes" id="UP000051048"/>
    </source>
</evidence>